<evidence type="ECO:0000313" key="4">
    <source>
        <dbReference type="Proteomes" id="UP000295525"/>
    </source>
</evidence>
<reference evidence="3 4" key="1">
    <citation type="submission" date="2019-03" db="EMBL/GenBank/DDBJ databases">
        <title>Genomic Encyclopedia of Type Strains, Phase IV (KMG-IV): sequencing the most valuable type-strain genomes for metagenomic binning, comparative biology and taxonomic classification.</title>
        <authorList>
            <person name="Goeker M."/>
        </authorList>
    </citation>
    <scope>NUCLEOTIDE SEQUENCE [LARGE SCALE GENOMIC DNA]</scope>
    <source>
        <strain evidence="3 4">DSM 24591</strain>
    </source>
</reference>
<dbReference type="Pfam" id="PF11776">
    <property type="entry name" value="RcnB"/>
    <property type="match status" value="1"/>
</dbReference>
<proteinExistence type="predicted"/>
<dbReference type="RefSeq" id="WP_132583590.1">
    <property type="nucleotide sequence ID" value="NZ_SMAJ01000011.1"/>
</dbReference>
<protein>
    <submittedName>
        <fullName evidence="3">Ni/Co efflux regulator RcnB</fullName>
    </submittedName>
</protein>
<accession>A0A4R3LW64</accession>
<evidence type="ECO:0000256" key="2">
    <source>
        <dbReference type="SAM" id="SignalP"/>
    </source>
</evidence>
<feature type="compositionally biased region" description="Basic and acidic residues" evidence="1">
    <location>
        <begin position="25"/>
        <end position="68"/>
    </location>
</feature>
<sequence length="135" mass="15100">MNSKLIGSTVLALCVTACGSAFAQNDHRDSGHDRPSAHDFRNNDHGRNAHEAPPPRRMPAREHEDHRGRGAGPSHNFYRGGRLPPEYRNRQYVIEDWRGHHLSPPPRGYYWVQTGGDFVLAAITTGLIAQIILSN</sequence>
<dbReference type="OrthoDB" id="6687316at2"/>
<dbReference type="Gene3D" id="3.10.450.160">
    <property type="entry name" value="inner membrane protein cigr"/>
    <property type="match status" value="1"/>
</dbReference>
<name>A0A4R3LW64_9BURK</name>
<evidence type="ECO:0000313" key="3">
    <source>
        <dbReference type="EMBL" id="TCT04832.1"/>
    </source>
</evidence>
<feature type="signal peptide" evidence="2">
    <location>
        <begin position="1"/>
        <end position="23"/>
    </location>
</feature>
<dbReference type="InterPro" id="IPR024572">
    <property type="entry name" value="RcnB"/>
</dbReference>
<dbReference type="EMBL" id="SMAJ01000011">
    <property type="protein sequence ID" value="TCT04832.1"/>
    <property type="molecule type" value="Genomic_DNA"/>
</dbReference>
<feature type="region of interest" description="Disordered" evidence="1">
    <location>
        <begin position="25"/>
        <end position="83"/>
    </location>
</feature>
<keyword evidence="4" id="KW-1185">Reference proteome</keyword>
<evidence type="ECO:0000256" key="1">
    <source>
        <dbReference type="SAM" id="MobiDB-lite"/>
    </source>
</evidence>
<keyword evidence="2" id="KW-0732">Signal</keyword>
<dbReference type="Proteomes" id="UP000295525">
    <property type="component" value="Unassembled WGS sequence"/>
</dbReference>
<feature type="chain" id="PRO_5020513529" evidence="2">
    <location>
        <begin position="24"/>
        <end position="135"/>
    </location>
</feature>
<dbReference type="AlphaFoldDB" id="A0A4R3LW64"/>
<organism evidence="3 4">
    <name type="scientific">Paralcaligenes ureilyticus</name>
    <dbReference type="NCBI Taxonomy" id="627131"/>
    <lineage>
        <taxon>Bacteria</taxon>
        <taxon>Pseudomonadati</taxon>
        <taxon>Pseudomonadota</taxon>
        <taxon>Betaproteobacteria</taxon>
        <taxon>Burkholderiales</taxon>
        <taxon>Alcaligenaceae</taxon>
        <taxon>Paralcaligenes</taxon>
    </lineage>
</organism>
<gene>
    <name evidence="3" type="ORF">EDC26_11148</name>
</gene>
<comment type="caution">
    <text evidence="3">The sequence shown here is derived from an EMBL/GenBank/DDBJ whole genome shotgun (WGS) entry which is preliminary data.</text>
</comment>